<accession>A0A7R9FIW1</accession>
<reference evidence="6" key="1">
    <citation type="submission" date="2020-11" db="EMBL/GenBank/DDBJ databases">
        <authorList>
            <person name="Tran Van P."/>
        </authorList>
    </citation>
    <scope>NUCLEOTIDE SEQUENCE</scope>
</reference>
<dbReference type="InterPro" id="IPR009454">
    <property type="entry name" value="Lipid_transpt_open_b-sht"/>
</dbReference>
<dbReference type="GO" id="GO:0005319">
    <property type="term" value="F:lipid transporter activity"/>
    <property type="evidence" value="ECO:0007669"/>
    <property type="project" value="InterPro"/>
</dbReference>
<evidence type="ECO:0000259" key="5">
    <source>
        <dbReference type="Pfam" id="PF06448"/>
    </source>
</evidence>
<evidence type="ECO:0000256" key="3">
    <source>
        <dbReference type="ARBA" id="ARBA00023180"/>
    </source>
</evidence>
<feature type="region of interest" description="Disordered" evidence="4">
    <location>
        <begin position="19"/>
        <end position="39"/>
    </location>
</feature>
<evidence type="ECO:0000256" key="2">
    <source>
        <dbReference type="ARBA" id="ARBA00022525"/>
    </source>
</evidence>
<evidence type="ECO:0000313" key="6">
    <source>
        <dbReference type="EMBL" id="CAD7454297.1"/>
    </source>
</evidence>
<name>A0A7R9FIW1_9NEOP</name>
<dbReference type="Pfam" id="PF06448">
    <property type="entry name" value="DUF1081"/>
    <property type="match status" value="1"/>
</dbReference>
<evidence type="ECO:0000256" key="4">
    <source>
        <dbReference type="SAM" id="MobiDB-lite"/>
    </source>
</evidence>
<dbReference type="AlphaFoldDB" id="A0A7R9FIW1"/>
<sequence length="508" mass="55615">MDEELGRFELEEVNPHLRGGRVENHLGKTTPSSPDRDSNLDLPVLSGLAHDWRVSQLRHRGGAAVEVTGEFLVDAYAVESGLKLTANLHTATGADLTVKASEGLGLDVKLGLPLKEQDVLTVSSQVLSTLREQGQPGVDTPLKFNSKRNDYRGCFDQLSPLIGLTFCGEVGLPWEGLKQTGAFFPLNGPGIFSVKIETDDVSVYHIRSNLVQIDWLDTPGSVRHSNLVSDCTCSSHYPVGWLDTPGSVRRINSASDCTCSSHYTVGHPLLSQTHASDYKECRTNERRIDESLSYLFLPSDPDSSTLELVFDTPGSKSSRKIAVLLERTIQPQLKLAAIVTSPWKKAAVYVVDTANEYSLNALLQNDQEEYSARLGAKKSGSASHQTYTPILEYKTPEGVHPLSGGHTEQGYGITGSVVIDKSDSTRKYTLKSVSVKTPKGTLTVDGTLVQEKDLISNDLKWKHEDNEVHTKSKLQRLGPSGFSVEVGAKVSKFPNAGFAVKWDYHRDI</sequence>
<keyword evidence="2" id="KW-0964">Secreted</keyword>
<gene>
    <name evidence="6" type="ORF">TTEB3V08_LOCUS2407</name>
</gene>
<feature type="domain" description="Lipid transport open beta-sheet" evidence="5">
    <location>
        <begin position="149"/>
        <end position="207"/>
    </location>
</feature>
<dbReference type="SUPFAM" id="SSF56968">
    <property type="entry name" value="Lipovitellin-phosvitin complex, beta-sheet shell regions"/>
    <property type="match status" value="1"/>
</dbReference>
<keyword evidence="3" id="KW-0325">Glycoprotein</keyword>
<evidence type="ECO:0000256" key="1">
    <source>
        <dbReference type="ARBA" id="ARBA00004613"/>
    </source>
</evidence>
<protein>
    <recommendedName>
        <fullName evidence="5">Lipid transport open beta-sheet domain-containing protein</fullName>
    </recommendedName>
</protein>
<comment type="subcellular location">
    <subcellularLocation>
        <location evidence="1">Secreted</location>
    </subcellularLocation>
</comment>
<dbReference type="GO" id="GO:0005576">
    <property type="term" value="C:extracellular region"/>
    <property type="evidence" value="ECO:0007669"/>
    <property type="project" value="UniProtKB-SubCell"/>
</dbReference>
<proteinExistence type="predicted"/>
<dbReference type="EMBL" id="OE000556">
    <property type="protein sequence ID" value="CAD7454297.1"/>
    <property type="molecule type" value="Genomic_DNA"/>
</dbReference>
<dbReference type="InterPro" id="IPR015819">
    <property type="entry name" value="Lipid_transp_b-sht_shell"/>
</dbReference>
<organism evidence="6">
    <name type="scientific">Timema tahoe</name>
    <dbReference type="NCBI Taxonomy" id="61484"/>
    <lineage>
        <taxon>Eukaryota</taxon>
        <taxon>Metazoa</taxon>
        <taxon>Ecdysozoa</taxon>
        <taxon>Arthropoda</taxon>
        <taxon>Hexapoda</taxon>
        <taxon>Insecta</taxon>
        <taxon>Pterygota</taxon>
        <taxon>Neoptera</taxon>
        <taxon>Polyneoptera</taxon>
        <taxon>Phasmatodea</taxon>
        <taxon>Timematodea</taxon>
        <taxon>Timematoidea</taxon>
        <taxon>Timematidae</taxon>
        <taxon>Timema</taxon>
    </lineage>
</organism>